<comment type="subcellular location">
    <subcellularLocation>
        <location evidence="1">Membrane</location>
        <topology evidence="1">Multi-pass membrane protein</topology>
    </subcellularLocation>
</comment>
<evidence type="ECO:0000256" key="4">
    <source>
        <dbReference type="ARBA" id="ARBA00022729"/>
    </source>
</evidence>
<keyword evidence="5" id="KW-0430">Lectin</keyword>
<evidence type="ECO:0000256" key="5">
    <source>
        <dbReference type="ARBA" id="ARBA00022734"/>
    </source>
</evidence>
<dbReference type="InterPro" id="IPR036392">
    <property type="entry name" value="PLAT/LH2_dom_sf"/>
</dbReference>
<evidence type="ECO:0000256" key="6">
    <source>
        <dbReference type="ARBA" id="ARBA00022737"/>
    </source>
</evidence>
<feature type="transmembrane region" description="Helical" evidence="14">
    <location>
        <begin position="931"/>
        <end position="950"/>
    </location>
</feature>
<evidence type="ECO:0000313" key="20">
    <source>
        <dbReference type="Ensembl" id="ENSOSIP00000029870.1"/>
    </source>
</evidence>
<evidence type="ECO:0000256" key="13">
    <source>
        <dbReference type="SAM" id="MobiDB-lite"/>
    </source>
</evidence>
<dbReference type="InterPro" id="IPR046338">
    <property type="entry name" value="GAIN_dom_sf"/>
</dbReference>
<dbReference type="Pfam" id="PF02140">
    <property type="entry name" value="SUEL_Lectin"/>
    <property type="match status" value="1"/>
</dbReference>
<evidence type="ECO:0000259" key="17">
    <source>
        <dbReference type="PROSITE" id="PS50095"/>
    </source>
</evidence>
<dbReference type="Gene3D" id="2.60.120.740">
    <property type="match status" value="1"/>
</dbReference>
<keyword evidence="4 15" id="KW-0732">Signal</keyword>
<evidence type="ECO:0000256" key="12">
    <source>
        <dbReference type="PROSITE-ProRule" id="PRU00152"/>
    </source>
</evidence>
<feature type="transmembrane region" description="Helical" evidence="14">
    <location>
        <begin position="721"/>
        <end position="741"/>
    </location>
</feature>
<dbReference type="Gene3D" id="3.10.100.10">
    <property type="entry name" value="Mannose-Binding Protein A, subunit A"/>
    <property type="match status" value="1"/>
</dbReference>
<evidence type="ECO:0000256" key="9">
    <source>
        <dbReference type="ARBA" id="ARBA00023157"/>
    </source>
</evidence>
<feature type="disulfide bond" evidence="11">
    <location>
        <begin position="1390"/>
        <end position="1403"/>
    </location>
</feature>
<feature type="signal peptide" evidence="15">
    <location>
        <begin position="1"/>
        <end position="20"/>
    </location>
</feature>
<dbReference type="GO" id="GO:0005262">
    <property type="term" value="F:calcium channel activity"/>
    <property type="evidence" value="ECO:0007669"/>
    <property type="project" value="TreeGrafter"/>
</dbReference>
<dbReference type="FunFam" id="1.10.287.70:FF:000086">
    <property type="entry name" value="Polycystic kidney disease 2"/>
    <property type="match status" value="1"/>
</dbReference>
<dbReference type="InterPro" id="IPR001024">
    <property type="entry name" value="PLAT/LH2_dom"/>
</dbReference>
<dbReference type="PRINTS" id="PR01433">
    <property type="entry name" value="POLYCYSTIN2"/>
</dbReference>
<dbReference type="PROSITE" id="PS50221">
    <property type="entry name" value="GAIN_B"/>
    <property type="match status" value="1"/>
</dbReference>
<evidence type="ECO:0000313" key="21">
    <source>
        <dbReference type="Proteomes" id="UP000694383"/>
    </source>
</evidence>
<keyword evidence="21" id="KW-1185">Reference proteome</keyword>
<evidence type="ECO:0000256" key="15">
    <source>
        <dbReference type="SAM" id="SignalP"/>
    </source>
</evidence>
<evidence type="ECO:0000259" key="19">
    <source>
        <dbReference type="PROSITE" id="PS50228"/>
    </source>
</evidence>
<feature type="transmembrane region" description="Helical" evidence="14">
    <location>
        <begin position="1669"/>
        <end position="1693"/>
    </location>
</feature>
<dbReference type="FunFam" id="2.60.60.20:FF:000008">
    <property type="entry name" value="Polycystic kidney disease 1-like 2, isoform CRA_a"/>
    <property type="match status" value="1"/>
</dbReference>
<dbReference type="InterPro" id="IPR043159">
    <property type="entry name" value="Lectin_gal-bd_sf"/>
</dbReference>
<dbReference type="PROSITE" id="PS50228">
    <property type="entry name" value="SUEL_LECTIN"/>
    <property type="match status" value="1"/>
</dbReference>
<dbReference type="InterPro" id="IPR000203">
    <property type="entry name" value="GPS"/>
</dbReference>
<dbReference type="Proteomes" id="UP000694383">
    <property type="component" value="Unplaced"/>
</dbReference>
<dbReference type="GO" id="GO:0030246">
    <property type="term" value="F:carbohydrate binding"/>
    <property type="evidence" value="ECO:0007669"/>
    <property type="project" value="UniProtKB-KW"/>
</dbReference>
<dbReference type="Pfam" id="PF08016">
    <property type="entry name" value="PKD_channel"/>
    <property type="match status" value="1"/>
</dbReference>
<organism evidence="20 21">
    <name type="scientific">Oryzias sinensis</name>
    <name type="common">Chinese medaka</name>
    <dbReference type="NCBI Taxonomy" id="183150"/>
    <lineage>
        <taxon>Eukaryota</taxon>
        <taxon>Metazoa</taxon>
        <taxon>Chordata</taxon>
        <taxon>Craniata</taxon>
        <taxon>Vertebrata</taxon>
        <taxon>Euteleostomi</taxon>
        <taxon>Actinopterygii</taxon>
        <taxon>Neopterygii</taxon>
        <taxon>Teleostei</taxon>
        <taxon>Neoteleostei</taxon>
        <taxon>Acanthomorphata</taxon>
        <taxon>Ovalentaria</taxon>
        <taxon>Atherinomorphae</taxon>
        <taxon>Beloniformes</taxon>
        <taxon>Adrianichthyidae</taxon>
        <taxon>Oryziinae</taxon>
        <taxon>Oryzias</taxon>
    </lineage>
</organism>
<comment type="caution">
    <text evidence="12">Lacks conserved residue(s) required for the propagation of feature annotation.</text>
</comment>
<dbReference type="InterPro" id="IPR003915">
    <property type="entry name" value="PKD_2"/>
</dbReference>
<feature type="transmembrane region" description="Helical" evidence="14">
    <location>
        <begin position="1580"/>
        <end position="1597"/>
    </location>
</feature>
<dbReference type="CDD" id="cd00037">
    <property type="entry name" value="CLECT"/>
    <property type="match status" value="1"/>
</dbReference>
<dbReference type="PROSITE" id="PS50041">
    <property type="entry name" value="C_TYPE_LECTIN_2"/>
    <property type="match status" value="1"/>
</dbReference>
<feature type="domain" description="C-type lectin" evidence="16">
    <location>
        <begin position="37"/>
        <end position="151"/>
    </location>
</feature>
<dbReference type="Gene3D" id="2.60.60.20">
    <property type="entry name" value="PLAT/LH2 domain"/>
    <property type="match status" value="1"/>
</dbReference>
<dbReference type="PANTHER" id="PTHR10877:SF134">
    <property type="entry name" value="POLYCYSTIN-1-LIKE PROTEIN 2"/>
    <property type="match status" value="1"/>
</dbReference>
<evidence type="ECO:0000256" key="7">
    <source>
        <dbReference type="ARBA" id="ARBA00022989"/>
    </source>
</evidence>
<evidence type="ECO:0000256" key="1">
    <source>
        <dbReference type="ARBA" id="ARBA00004141"/>
    </source>
</evidence>
<dbReference type="GO" id="GO:0050982">
    <property type="term" value="P:detection of mechanical stimulus"/>
    <property type="evidence" value="ECO:0007669"/>
    <property type="project" value="TreeGrafter"/>
</dbReference>
<dbReference type="InterPro" id="IPR057244">
    <property type="entry name" value="GAIN_B"/>
</dbReference>
<dbReference type="InterPro" id="IPR016186">
    <property type="entry name" value="C-type_lectin-like/link_sf"/>
</dbReference>
<dbReference type="SUPFAM" id="SSF56436">
    <property type="entry name" value="C-type lectin-like"/>
    <property type="match status" value="1"/>
</dbReference>
<dbReference type="PROSITE" id="PS50095">
    <property type="entry name" value="PLAT"/>
    <property type="match status" value="1"/>
</dbReference>
<dbReference type="SMART" id="SM00034">
    <property type="entry name" value="CLECT"/>
    <property type="match status" value="1"/>
</dbReference>
<comment type="similarity">
    <text evidence="2">Belongs to the polycystin family.</text>
</comment>
<sequence>MCWAILHLLILWTSISQASSENEVKVAPLCPSDQRAFGRSCFAFVNQQQSFPAAQDWCEKSGGHLAFIPDKNTQNFFEKHLDPDKDVWLGMAPSTSTPSGALSWLDGSPLTYSKWLRGPQPGAACGHILRSSSFQWEATSDCYQEMNFICQYESGRKIVCAGHDTSLECSSKQVLMIDSSFYGRESIHYCRSGVSAPASLQKECGWVDVKETITARCHGQRICNITKVMNSLDELCPRGRSYLSVEYHCSDGMLCSFLAAVLEDVVIEVKLLANVQDLLCRLQTGEGQTISFSPPQGSSVMHKYTNPRTFVVKCECSSSSGQMHFTAHKTVTIQEPVREIGAIRCYTRKKSFSETKCTALNLFFVFPGTNVAYRIQIGEQFLAGLSVFQGNVPKNISVMADTVKQLGSGCHRLTIYASNMVTTPEVSSDLQVGQNTVDPFGAHRVAVGISLKHGAPVYLSFLMKGEHTEYLTFFFVRCIKNNSSVLSFFHRVTPDSLLTQNLSFVESSLPKFTLPELPTNLLPAEGPVDIRMLSLAKNPFSWNEKGNISGLIGSLSLSTKDGSGIPVENLSEDIEVSAPSEVCSKLLPPVEGELLSIHTLLFCYMCVSDTEEKYTWIVQPEELKGNTGAHYLVVRPIVGPGIKSVNASLSVTPIASSCRFWDESILQWSTTGCKVGVKTTSMVTQCLCNHLTFFGSSFFVTPNLVDPSQTAQLFATFAENPVVVCFVGALFVTYLLVVVWARRKDIQDTAKVKVTVLHDNNPKDEYRYLLCVRTGHRIGASTSSQVIATLLGVEGNSEPHHLTDQRKPLFERGAVDMFLITTPSSLGELQGIRLWHDNSGSRPAWYVANIMVQDLQTEQKWNFLCNSWLALDAGDCCIDRIFSVSTEEELKRFSNLFFMKTTRDFCDGHLWYSVVSRPAGSNFTCVQRVSCCFSLLLCTMLTSIMFYGIPTDPSEQVMDLGHFEFTWQQFMIGVQSSLIMFPINVLIVSIFRNTRPRESSCCGGRKKKPKSIPKDGPLETVSSQVDTEASLDIITKDVTRLADLLCKRTKSRFGPEEETEINTILFKMEDVIQERRKTGDKGLFHLPGVLSSGAHLNPQSVVEATQKKSNKMQHLYRKLCDIDKELSLLGPSSFQKPNSYSQALQQVQKMKGHIEGQLFPPSHAKEDEPTHKNLSCRGMLPWWFVFVGWLLVIATSVVSGYFTMLYGLKFGKQRSISWLVSMIISFFQSLLFIQPLKVICLAVFFSLIIRKVEEEDLHNNKDHDASGWKSLLYEPPPPAAIERMKRNKIMQQKANALLKEILIYIGFLWMLLLVAYGQRDPNAFYLNQHIRNSFTGEASDSMSLQDVFTWANTTLLTNLFGEYPGFITDGNSKLVGDARVRQVRVKEDSCQIAGLMLPLVPECNAPYSWDLEEMGSYETGWNRTGRENFSASTPSPWKYQTQTQLRGRLFWGKTALYRGGGFVVELGPDLSNASSTLEYLFENKWLDMYTRAIFVEFTVYNANVNLFCIITLLMETTAVGVFQFYSELQSIRLYQSTGGLYVFVMAAEIIYLLFILYYMFLQAKLMRLQRWDYFKNKLNLLELSIILLSMSAVAIFIRRTLLGNRDVAYYQTHRDQFASFYDTATADLQLQYLIAFLVLLATVKCWHLLRLNPKMNLITAALQRAWNDISGFLLIFGVLFVAYSITSNLIYGWKLSSYKTFTDSLLTVISLQAGIFNYDEVLNDDPVLGGLLVGSCIVFMTFVLLNLLISLVLVALNTEQLNHKVMFMSVI</sequence>
<feature type="domain" description="GAIN-B" evidence="18">
    <location>
        <begin position="553"/>
        <end position="706"/>
    </location>
</feature>
<dbReference type="SMART" id="SM00303">
    <property type="entry name" value="GPS"/>
    <property type="match status" value="1"/>
</dbReference>
<feature type="transmembrane region" description="Helical" evidence="14">
    <location>
        <begin position="1504"/>
        <end position="1526"/>
    </location>
</feature>
<feature type="transmembrane region" description="Helical" evidence="14">
    <location>
        <begin position="1538"/>
        <end position="1560"/>
    </location>
</feature>
<feature type="transmembrane region" description="Helical" evidence="14">
    <location>
        <begin position="1296"/>
        <end position="1317"/>
    </location>
</feature>
<dbReference type="Pfam" id="PF01825">
    <property type="entry name" value="GPS"/>
    <property type="match status" value="1"/>
</dbReference>
<dbReference type="Gene3D" id="2.60.220.50">
    <property type="match status" value="1"/>
</dbReference>
<name>A0A8C7YNY3_9TELE</name>
<dbReference type="GeneTree" id="ENSGT00940000164905"/>
<dbReference type="InterPro" id="IPR016187">
    <property type="entry name" value="CTDL_fold"/>
</dbReference>
<reference evidence="20" key="1">
    <citation type="submission" date="2025-08" db="UniProtKB">
        <authorList>
            <consortium name="Ensembl"/>
        </authorList>
    </citation>
    <scope>IDENTIFICATION</scope>
</reference>
<feature type="transmembrane region" description="Helical" evidence="14">
    <location>
        <begin position="1216"/>
        <end position="1249"/>
    </location>
</feature>
<dbReference type="Pfam" id="PF00059">
    <property type="entry name" value="Lectin_C"/>
    <property type="match status" value="1"/>
</dbReference>
<feature type="transmembrane region" description="Helical" evidence="14">
    <location>
        <begin position="1182"/>
        <end position="1204"/>
    </location>
</feature>
<dbReference type="InterPro" id="IPR042060">
    <property type="entry name" value="PLAT_polycystin1"/>
</dbReference>
<dbReference type="InterPro" id="IPR000922">
    <property type="entry name" value="Lectin_gal-bd_dom"/>
</dbReference>
<evidence type="ECO:0000256" key="3">
    <source>
        <dbReference type="ARBA" id="ARBA00022692"/>
    </source>
</evidence>
<feature type="transmembrane region" description="Helical" evidence="14">
    <location>
        <begin position="970"/>
        <end position="991"/>
    </location>
</feature>
<dbReference type="SMART" id="SM00308">
    <property type="entry name" value="LH2"/>
    <property type="match status" value="1"/>
</dbReference>
<evidence type="ECO:0000256" key="8">
    <source>
        <dbReference type="ARBA" id="ARBA00023136"/>
    </source>
</evidence>
<feature type="domain" description="PLAT" evidence="17">
    <location>
        <begin position="766"/>
        <end position="883"/>
    </location>
</feature>
<feature type="transmembrane region" description="Helical" evidence="14">
    <location>
        <begin position="1730"/>
        <end position="1756"/>
    </location>
</feature>
<evidence type="ECO:0000259" key="16">
    <source>
        <dbReference type="PROSITE" id="PS50041"/>
    </source>
</evidence>
<dbReference type="GO" id="GO:0016020">
    <property type="term" value="C:membrane"/>
    <property type="evidence" value="ECO:0007669"/>
    <property type="project" value="UniProtKB-SubCell"/>
</dbReference>
<dbReference type="SUPFAM" id="SSF49723">
    <property type="entry name" value="Lipase/lipooxygenase domain (PLAT/LH2 domain)"/>
    <property type="match status" value="1"/>
</dbReference>
<feature type="chain" id="PRO_5034056508" evidence="15">
    <location>
        <begin position="21"/>
        <end position="1771"/>
    </location>
</feature>
<feature type="domain" description="SUEL-type lectin" evidence="19">
    <location>
        <begin position="159"/>
        <end position="250"/>
    </location>
</feature>
<evidence type="ECO:0000256" key="14">
    <source>
        <dbReference type="SAM" id="Phobius"/>
    </source>
</evidence>
<dbReference type="GO" id="GO:0005509">
    <property type="term" value="F:calcium ion binding"/>
    <property type="evidence" value="ECO:0007669"/>
    <property type="project" value="InterPro"/>
</dbReference>
<dbReference type="PANTHER" id="PTHR10877">
    <property type="entry name" value="POLYCYSTIN FAMILY MEMBER"/>
    <property type="match status" value="1"/>
</dbReference>
<dbReference type="Pfam" id="PF20519">
    <property type="entry name" value="Polycystin_dom"/>
    <property type="match status" value="1"/>
</dbReference>
<dbReference type="InterPro" id="IPR046791">
    <property type="entry name" value="Polycystin_dom"/>
</dbReference>
<dbReference type="InterPro" id="IPR001304">
    <property type="entry name" value="C-type_lectin-like"/>
</dbReference>
<dbReference type="CDD" id="cd01752">
    <property type="entry name" value="PLAT_polycystin"/>
    <property type="match status" value="1"/>
</dbReference>
<protein>
    <submittedName>
        <fullName evidence="20">Polycystic kidney disease 1 like 2a</fullName>
    </submittedName>
</protein>
<feature type="transmembrane region" description="Helical" evidence="14">
    <location>
        <begin position="1630"/>
        <end position="1649"/>
    </location>
</feature>
<accession>A0A8C7YNY3</accession>
<keyword evidence="8 14" id="KW-0472">Membrane</keyword>
<reference evidence="20" key="2">
    <citation type="submission" date="2025-09" db="UniProtKB">
        <authorList>
            <consortium name="Ensembl"/>
        </authorList>
    </citation>
    <scope>IDENTIFICATION</scope>
</reference>
<dbReference type="Ensembl" id="ENSOSIT00000031480.1">
    <property type="protein sequence ID" value="ENSOSIP00000029870.1"/>
    <property type="gene ID" value="ENSOSIG00000015446.1"/>
</dbReference>
<dbReference type="InterPro" id="IPR013122">
    <property type="entry name" value="PKD1_2_channel"/>
</dbReference>
<evidence type="ECO:0000256" key="11">
    <source>
        <dbReference type="PIRSR" id="PIRSR603915-2"/>
    </source>
</evidence>
<dbReference type="Pfam" id="PF01477">
    <property type="entry name" value="PLAT"/>
    <property type="match status" value="1"/>
</dbReference>
<evidence type="ECO:0000259" key="18">
    <source>
        <dbReference type="PROSITE" id="PS50221"/>
    </source>
</evidence>
<proteinExistence type="inferred from homology"/>
<keyword evidence="6" id="KW-0677">Repeat</keyword>
<evidence type="ECO:0000256" key="10">
    <source>
        <dbReference type="ARBA" id="ARBA00023180"/>
    </source>
</evidence>
<keyword evidence="10" id="KW-0325">Glycoprotein</keyword>
<keyword evidence="7 14" id="KW-1133">Transmembrane helix</keyword>
<keyword evidence="9" id="KW-1015">Disulfide bond</keyword>
<evidence type="ECO:0000256" key="2">
    <source>
        <dbReference type="ARBA" id="ARBA00007200"/>
    </source>
</evidence>
<keyword evidence="3 14" id="KW-0812">Transmembrane</keyword>
<feature type="region of interest" description="Disordered" evidence="13">
    <location>
        <begin position="996"/>
        <end position="1020"/>
    </location>
</feature>
<dbReference type="InterPro" id="IPR051223">
    <property type="entry name" value="Polycystin"/>
</dbReference>